<organism evidence="1 2">
    <name type="scientific">Tegillarca granosa</name>
    <name type="common">Malaysian cockle</name>
    <name type="synonym">Anadara granosa</name>
    <dbReference type="NCBI Taxonomy" id="220873"/>
    <lineage>
        <taxon>Eukaryota</taxon>
        <taxon>Metazoa</taxon>
        <taxon>Spiralia</taxon>
        <taxon>Lophotrochozoa</taxon>
        <taxon>Mollusca</taxon>
        <taxon>Bivalvia</taxon>
        <taxon>Autobranchia</taxon>
        <taxon>Pteriomorphia</taxon>
        <taxon>Arcoida</taxon>
        <taxon>Arcoidea</taxon>
        <taxon>Arcidae</taxon>
        <taxon>Tegillarca</taxon>
    </lineage>
</organism>
<protein>
    <submittedName>
        <fullName evidence="1">Uncharacterized protein</fullName>
    </submittedName>
</protein>
<keyword evidence="2" id="KW-1185">Reference proteome</keyword>
<sequence length="69" mass="8306">MYVFVLPSFVIEEQYKKLYILRHVNHATNVQLCLMYFIPALPILCTQKTDRIFTKNIYQFCCKNNNEKN</sequence>
<evidence type="ECO:0000313" key="2">
    <source>
        <dbReference type="Proteomes" id="UP001217089"/>
    </source>
</evidence>
<dbReference type="EMBL" id="JARBDR010000141">
    <property type="protein sequence ID" value="KAJ8319827.1"/>
    <property type="molecule type" value="Genomic_DNA"/>
</dbReference>
<name>A0ABQ9FV29_TEGGR</name>
<proteinExistence type="predicted"/>
<evidence type="ECO:0000313" key="1">
    <source>
        <dbReference type="EMBL" id="KAJ8319827.1"/>
    </source>
</evidence>
<gene>
    <name evidence="1" type="ORF">KUTeg_001414</name>
</gene>
<reference evidence="1 2" key="1">
    <citation type="submission" date="2022-12" db="EMBL/GenBank/DDBJ databases">
        <title>Chromosome-level genome of Tegillarca granosa.</title>
        <authorList>
            <person name="Kim J."/>
        </authorList>
    </citation>
    <scope>NUCLEOTIDE SEQUENCE [LARGE SCALE GENOMIC DNA]</scope>
    <source>
        <strain evidence="1">Teg-2019</strain>
        <tissue evidence="1">Adductor muscle</tissue>
    </source>
</reference>
<dbReference type="Proteomes" id="UP001217089">
    <property type="component" value="Unassembled WGS sequence"/>
</dbReference>
<accession>A0ABQ9FV29</accession>
<comment type="caution">
    <text evidence="1">The sequence shown here is derived from an EMBL/GenBank/DDBJ whole genome shotgun (WGS) entry which is preliminary data.</text>
</comment>